<dbReference type="OrthoDB" id="168275at2759"/>
<accession>A0A1V9YIL3</accession>
<sequence>MRGIDEDIPLTWRRVLLAILSYMLFFTDVPRSGYGFSSLPSEYYQVSPTMALYYGPYAYLVIDMKRSTDGTLVGETSSGMTNSTTVWSYKFDTCSMGMRSLVQWFNTPH</sequence>
<name>A0A1V9YIL3_9STRA</name>
<evidence type="ECO:0000313" key="1">
    <source>
        <dbReference type="EMBL" id="OQR85516.1"/>
    </source>
</evidence>
<organism evidence="1 2">
    <name type="scientific">Thraustotheca clavata</name>
    <dbReference type="NCBI Taxonomy" id="74557"/>
    <lineage>
        <taxon>Eukaryota</taxon>
        <taxon>Sar</taxon>
        <taxon>Stramenopiles</taxon>
        <taxon>Oomycota</taxon>
        <taxon>Saprolegniomycetes</taxon>
        <taxon>Saprolegniales</taxon>
        <taxon>Achlyaceae</taxon>
        <taxon>Thraustotheca</taxon>
    </lineage>
</organism>
<evidence type="ECO:0000313" key="2">
    <source>
        <dbReference type="Proteomes" id="UP000243217"/>
    </source>
</evidence>
<proteinExistence type="predicted"/>
<dbReference type="Proteomes" id="UP000243217">
    <property type="component" value="Unassembled WGS sequence"/>
</dbReference>
<reference evidence="1 2" key="1">
    <citation type="journal article" date="2014" name="Genome Biol. Evol.">
        <title>The secreted proteins of Achlya hypogyna and Thraustotheca clavata identify the ancestral oomycete secretome and reveal gene acquisitions by horizontal gene transfer.</title>
        <authorList>
            <person name="Misner I."/>
            <person name="Blouin N."/>
            <person name="Leonard G."/>
            <person name="Richards T.A."/>
            <person name="Lane C.E."/>
        </authorList>
    </citation>
    <scope>NUCLEOTIDE SEQUENCE [LARGE SCALE GENOMIC DNA]</scope>
    <source>
        <strain evidence="1 2">ATCC 34112</strain>
    </source>
</reference>
<dbReference type="AlphaFoldDB" id="A0A1V9YIL3"/>
<keyword evidence="2" id="KW-1185">Reference proteome</keyword>
<gene>
    <name evidence="1" type="ORF">THRCLA_23022</name>
</gene>
<comment type="caution">
    <text evidence="1">The sequence shown here is derived from an EMBL/GenBank/DDBJ whole genome shotgun (WGS) entry which is preliminary data.</text>
</comment>
<protein>
    <submittedName>
        <fullName evidence="1">Uncharacterized protein</fullName>
    </submittedName>
</protein>
<dbReference type="EMBL" id="JNBS01003729">
    <property type="protein sequence ID" value="OQR85516.1"/>
    <property type="molecule type" value="Genomic_DNA"/>
</dbReference>
<feature type="non-terminal residue" evidence="1">
    <location>
        <position position="109"/>
    </location>
</feature>